<evidence type="ECO:0000256" key="4">
    <source>
        <dbReference type="SAM" id="MobiDB-lite"/>
    </source>
</evidence>
<dbReference type="Pfam" id="PF16045">
    <property type="entry name" value="LisH_2"/>
    <property type="match status" value="1"/>
</dbReference>
<evidence type="ECO:0000256" key="2">
    <source>
        <dbReference type="ARBA" id="ARBA00022490"/>
    </source>
</evidence>
<keyword evidence="3" id="KW-0206">Cytoskeleton</keyword>
<protein>
    <recommendedName>
        <fullName evidence="7">LisH domain-containing protein</fullName>
    </recommendedName>
</protein>
<comment type="subcellular location">
    <subcellularLocation>
        <location evidence="1">Cytoplasm</location>
        <location evidence="1">Cytoskeleton</location>
    </subcellularLocation>
</comment>
<gene>
    <name evidence="5" type="ORF">TrCOL_g11774</name>
</gene>
<organism evidence="5 6">
    <name type="scientific">Triparma columacea</name>
    <dbReference type="NCBI Taxonomy" id="722753"/>
    <lineage>
        <taxon>Eukaryota</taxon>
        <taxon>Sar</taxon>
        <taxon>Stramenopiles</taxon>
        <taxon>Ochrophyta</taxon>
        <taxon>Bolidophyceae</taxon>
        <taxon>Parmales</taxon>
        <taxon>Triparmaceae</taxon>
        <taxon>Triparma</taxon>
    </lineage>
</organism>
<dbReference type="InterPro" id="IPR006594">
    <property type="entry name" value="LisH"/>
</dbReference>
<dbReference type="Proteomes" id="UP001165065">
    <property type="component" value="Unassembled WGS sequence"/>
</dbReference>
<keyword evidence="6" id="KW-1185">Reference proteome</keyword>
<dbReference type="AlphaFoldDB" id="A0A9W7FYE9"/>
<evidence type="ECO:0000256" key="3">
    <source>
        <dbReference type="ARBA" id="ARBA00023212"/>
    </source>
</evidence>
<dbReference type="Gene3D" id="1.20.960.40">
    <property type="match status" value="1"/>
</dbReference>
<name>A0A9W7FYE9_9STRA</name>
<dbReference type="OrthoDB" id="5970631at2759"/>
<reference evidence="6" key="1">
    <citation type="journal article" date="2023" name="Commun. Biol.">
        <title>Genome analysis of Parmales, the sister group of diatoms, reveals the evolutionary specialization of diatoms from phago-mixotrophs to photoautotrophs.</title>
        <authorList>
            <person name="Ban H."/>
            <person name="Sato S."/>
            <person name="Yoshikawa S."/>
            <person name="Yamada K."/>
            <person name="Nakamura Y."/>
            <person name="Ichinomiya M."/>
            <person name="Sato N."/>
            <person name="Blanc-Mathieu R."/>
            <person name="Endo H."/>
            <person name="Kuwata A."/>
            <person name="Ogata H."/>
        </authorList>
    </citation>
    <scope>NUCLEOTIDE SEQUENCE [LARGE SCALE GENOMIC DNA]</scope>
</reference>
<dbReference type="PANTHER" id="PTHR15431">
    <property type="entry name" value="FGFR1 ONCOGENE PARTNER/LISH DOMAIN-CONTAINING PROTEIN"/>
    <property type="match status" value="1"/>
</dbReference>
<feature type="region of interest" description="Disordered" evidence="4">
    <location>
        <begin position="144"/>
        <end position="180"/>
    </location>
</feature>
<evidence type="ECO:0000313" key="6">
    <source>
        <dbReference type="Proteomes" id="UP001165065"/>
    </source>
</evidence>
<evidence type="ECO:0000256" key="1">
    <source>
        <dbReference type="ARBA" id="ARBA00004245"/>
    </source>
</evidence>
<keyword evidence="2" id="KW-0963">Cytoplasm</keyword>
<sequence length="180" mass="19393">MDSSSTATLKELTSALHDTLKYNGVLDKLKASARTEIHACLQAEELPPPTLPNENLVLNTLILEYLKFNNYNHAASVLLSESGQPTSSLDPSFIRSELGVKGGSGLPVLYGVVEALKQNKENNGKDIIAPSQLAALRVLSREVGGGDDESVDTRDSVYTEEEERGGDKGGMPEPMVFSNF</sequence>
<accession>A0A9W7FYE9</accession>
<dbReference type="EMBL" id="BRYA01000565">
    <property type="protein sequence ID" value="GMI23272.1"/>
    <property type="molecule type" value="Genomic_DNA"/>
</dbReference>
<dbReference type="PROSITE" id="PS50896">
    <property type="entry name" value="LISH"/>
    <property type="match status" value="1"/>
</dbReference>
<evidence type="ECO:0008006" key="7">
    <source>
        <dbReference type="Google" id="ProtNLM"/>
    </source>
</evidence>
<dbReference type="GO" id="GO:0015630">
    <property type="term" value="C:microtubule cytoskeleton"/>
    <property type="evidence" value="ECO:0007669"/>
    <property type="project" value="UniProtKB-ARBA"/>
</dbReference>
<dbReference type="SMART" id="SM00667">
    <property type="entry name" value="LisH"/>
    <property type="match status" value="1"/>
</dbReference>
<comment type="caution">
    <text evidence="5">The sequence shown here is derived from an EMBL/GenBank/DDBJ whole genome shotgun (WGS) entry which is preliminary data.</text>
</comment>
<dbReference type="PANTHER" id="PTHR15431:SF4">
    <property type="entry name" value="PROTEIN TONNEAU 1B"/>
    <property type="match status" value="1"/>
</dbReference>
<evidence type="ECO:0000313" key="5">
    <source>
        <dbReference type="EMBL" id="GMI23272.1"/>
    </source>
</evidence>
<proteinExistence type="predicted"/>